<dbReference type="AlphaFoldDB" id="A0A7Y9RTU5"/>
<keyword evidence="4" id="KW-1185">Reference proteome</keyword>
<dbReference type="InterPro" id="IPR006311">
    <property type="entry name" value="TAT_signal"/>
</dbReference>
<organism evidence="3 4">
    <name type="scientific">Nocardioides perillae</name>
    <dbReference type="NCBI Taxonomy" id="1119534"/>
    <lineage>
        <taxon>Bacteria</taxon>
        <taxon>Bacillati</taxon>
        <taxon>Actinomycetota</taxon>
        <taxon>Actinomycetes</taxon>
        <taxon>Propionibacteriales</taxon>
        <taxon>Nocardioidaceae</taxon>
        <taxon>Nocardioides</taxon>
    </lineage>
</organism>
<dbReference type="EMBL" id="JACCAC010000001">
    <property type="protein sequence ID" value="NYG56215.1"/>
    <property type="molecule type" value="Genomic_DNA"/>
</dbReference>
<accession>A0A7Y9RTU5</accession>
<sequence>MSSTVPPTGPASGPEHLSGPEPRSGPVPGRGRRRVLVGGAVVAVAGLVGGGAWAATSFFGTGAQPSEALPADTLGYVSVDLDPSGEQKIEALRMLREFPAFRDEVGLETDDDVRRYLVEQTLGGEDGCEGLDYDDDVEPWLGDRFAVAALPAGDEGDEPRPVAVLQVSDESGAEEGLTALATCAGAGEVGFAVADGWAVVTESDEAAEAVVESAASGSLADDPDFTRWTGQVEAGVLTAYAAPEVGQAYLDFLESAASSGGDELPFPSGSPLDGLAGGFALGLGNGEVPEELRRQAEAFDGGAGALSFDDGGLELEVAMSDTSEGEAVGARGGEAVRSLPADTAAAFGLGLPDGWAQRMLDGLDSGLGAQAEALLGTSLDELLATAEQQTGLQLPEDLETLLGDSLAVAVGGDFSLREAEQSEDGSEVPVGAKVVGDAEGIVRVLDALDAALGFGQVLGDDAEGDAVALSPSADYREQLLGDGGLGDDERFEEVVEEADEASVLLFVDLDAAWVQELSEMAASGGDSADEVVANVEPLSALGMSSWTEDGTARFSLQLTTD</sequence>
<gene>
    <name evidence="3" type="ORF">BJ989_002519</name>
</gene>
<keyword evidence="2" id="KW-0812">Transmembrane</keyword>
<reference evidence="3 4" key="1">
    <citation type="submission" date="2020-07" db="EMBL/GenBank/DDBJ databases">
        <title>Sequencing the genomes of 1000 actinobacteria strains.</title>
        <authorList>
            <person name="Klenk H.-P."/>
        </authorList>
    </citation>
    <scope>NUCLEOTIDE SEQUENCE [LARGE SCALE GENOMIC DNA]</scope>
    <source>
        <strain evidence="3 4">DSM 24552</strain>
    </source>
</reference>
<dbReference type="Proteomes" id="UP000544110">
    <property type="component" value="Unassembled WGS sequence"/>
</dbReference>
<name>A0A7Y9RTU5_9ACTN</name>
<evidence type="ECO:0000256" key="1">
    <source>
        <dbReference type="SAM" id="MobiDB-lite"/>
    </source>
</evidence>
<dbReference type="RefSeq" id="WP_179518509.1">
    <property type="nucleotide sequence ID" value="NZ_JACCAC010000001.1"/>
</dbReference>
<evidence type="ECO:0000313" key="4">
    <source>
        <dbReference type="Proteomes" id="UP000544110"/>
    </source>
</evidence>
<keyword evidence="2" id="KW-1133">Transmembrane helix</keyword>
<feature type="transmembrane region" description="Helical" evidence="2">
    <location>
        <begin position="35"/>
        <end position="55"/>
    </location>
</feature>
<feature type="region of interest" description="Disordered" evidence="1">
    <location>
        <begin position="1"/>
        <end position="32"/>
    </location>
</feature>
<evidence type="ECO:0008006" key="5">
    <source>
        <dbReference type="Google" id="ProtNLM"/>
    </source>
</evidence>
<evidence type="ECO:0000313" key="3">
    <source>
        <dbReference type="EMBL" id="NYG56215.1"/>
    </source>
</evidence>
<comment type="caution">
    <text evidence="3">The sequence shown here is derived from an EMBL/GenBank/DDBJ whole genome shotgun (WGS) entry which is preliminary data.</text>
</comment>
<dbReference type="InterPro" id="IPR021787">
    <property type="entry name" value="DUF3352"/>
</dbReference>
<evidence type="ECO:0000256" key="2">
    <source>
        <dbReference type="SAM" id="Phobius"/>
    </source>
</evidence>
<proteinExistence type="predicted"/>
<keyword evidence="2" id="KW-0472">Membrane</keyword>
<dbReference type="PROSITE" id="PS51318">
    <property type="entry name" value="TAT"/>
    <property type="match status" value="1"/>
</dbReference>
<protein>
    <recommendedName>
        <fullName evidence="5">DUF3352 domain-containing protein</fullName>
    </recommendedName>
</protein>
<dbReference type="Pfam" id="PF11832">
    <property type="entry name" value="DUF3352"/>
    <property type="match status" value="1"/>
</dbReference>